<name>X1UIG4_9ZZZZ</name>
<sequence>MGENRMAMFQPGSPTRISLIARIHSVTTICVIPEICVPVVSWKLSIPNRVRLQWMPVFWIMPV</sequence>
<evidence type="ECO:0000313" key="1">
    <source>
        <dbReference type="EMBL" id="GAI99675.1"/>
    </source>
</evidence>
<protein>
    <submittedName>
        <fullName evidence="1">Uncharacterized protein</fullName>
    </submittedName>
</protein>
<feature type="non-terminal residue" evidence="1">
    <location>
        <position position="63"/>
    </location>
</feature>
<dbReference type="AlphaFoldDB" id="X1UIG4"/>
<reference evidence="1" key="1">
    <citation type="journal article" date="2014" name="Front. Microbiol.">
        <title>High frequency of phylogenetically diverse reductive dehalogenase-homologous genes in deep subseafloor sedimentary metagenomes.</title>
        <authorList>
            <person name="Kawai M."/>
            <person name="Futagami T."/>
            <person name="Toyoda A."/>
            <person name="Takaki Y."/>
            <person name="Nishi S."/>
            <person name="Hori S."/>
            <person name="Arai W."/>
            <person name="Tsubouchi T."/>
            <person name="Morono Y."/>
            <person name="Uchiyama I."/>
            <person name="Ito T."/>
            <person name="Fujiyama A."/>
            <person name="Inagaki F."/>
            <person name="Takami H."/>
        </authorList>
    </citation>
    <scope>NUCLEOTIDE SEQUENCE</scope>
    <source>
        <strain evidence="1">Expedition CK06-06</strain>
    </source>
</reference>
<organism evidence="1">
    <name type="scientific">marine sediment metagenome</name>
    <dbReference type="NCBI Taxonomy" id="412755"/>
    <lineage>
        <taxon>unclassified sequences</taxon>
        <taxon>metagenomes</taxon>
        <taxon>ecological metagenomes</taxon>
    </lineage>
</organism>
<comment type="caution">
    <text evidence="1">The sequence shown here is derived from an EMBL/GenBank/DDBJ whole genome shotgun (WGS) entry which is preliminary data.</text>
</comment>
<gene>
    <name evidence="1" type="ORF">S12H4_35546</name>
</gene>
<proteinExistence type="predicted"/>
<dbReference type="EMBL" id="BARW01021128">
    <property type="protein sequence ID" value="GAI99675.1"/>
    <property type="molecule type" value="Genomic_DNA"/>
</dbReference>
<accession>X1UIG4</accession>